<evidence type="ECO:0000313" key="2">
    <source>
        <dbReference type="Proteomes" id="UP000515312"/>
    </source>
</evidence>
<proteinExistence type="predicted"/>
<name>A0A7G8BJQ0_9BACT</name>
<gene>
    <name evidence="1" type="ORF">H7849_01845</name>
</gene>
<evidence type="ECO:0008006" key="3">
    <source>
        <dbReference type="Google" id="ProtNLM"/>
    </source>
</evidence>
<organism evidence="1 2">
    <name type="scientific">Alloacidobacterium dinghuense</name>
    <dbReference type="NCBI Taxonomy" id="2763107"/>
    <lineage>
        <taxon>Bacteria</taxon>
        <taxon>Pseudomonadati</taxon>
        <taxon>Acidobacteriota</taxon>
        <taxon>Terriglobia</taxon>
        <taxon>Terriglobales</taxon>
        <taxon>Acidobacteriaceae</taxon>
        <taxon>Alloacidobacterium</taxon>
    </lineage>
</organism>
<evidence type="ECO:0000313" key="1">
    <source>
        <dbReference type="EMBL" id="QNI32770.1"/>
    </source>
</evidence>
<dbReference type="SUPFAM" id="SSF52091">
    <property type="entry name" value="SpoIIaa-like"/>
    <property type="match status" value="1"/>
</dbReference>
<dbReference type="InterPro" id="IPR036513">
    <property type="entry name" value="STAS_dom_sf"/>
</dbReference>
<dbReference type="Proteomes" id="UP000515312">
    <property type="component" value="Chromosome"/>
</dbReference>
<reference evidence="1 2" key="1">
    <citation type="submission" date="2020-08" db="EMBL/GenBank/DDBJ databases">
        <title>Edaphobacter telluris sp. nov. and Acidobacterium dinghuensis sp. nov., two acidobacteria isolated from forest soil.</title>
        <authorList>
            <person name="Fu J."/>
            <person name="Qiu L."/>
        </authorList>
    </citation>
    <scope>NUCLEOTIDE SEQUENCE [LARGE SCALE GENOMIC DNA]</scope>
    <source>
        <strain evidence="1">4Y35</strain>
    </source>
</reference>
<sequence>MNSNDSGRTECSGSRPSNAMFRITVVEGPSEEKWILQGQLTGEFASELNATWRESLERCSDRLRVVDLSDVILIDKMGEDVLLKMLRQRAKFVASGVYTKHLLEELQERIDCTEAD</sequence>
<dbReference type="RefSeq" id="WP_186743724.1">
    <property type="nucleotide sequence ID" value="NZ_CP060394.1"/>
</dbReference>
<dbReference type="EMBL" id="CP060394">
    <property type="protein sequence ID" value="QNI32770.1"/>
    <property type="molecule type" value="Genomic_DNA"/>
</dbReference>
<dbReference type="KEGG" id="adin:H7849_01845"/>
<accession>A0A7G8BJQ0</accession>
<protein>
    <recommendedName>
        <fullName evidence="3">STAS domain-containing protein</fullName>
    </recommendedName>
</protein>
<keyword evidence="2" id="KW-1185">Reference proteome</keyword>
<dbReference type="AlphaFoldDB" id="A0A7G8BJQ0"/>